<dbReference type="SUPFAM" id="SSF75304">
    <property type="entry name" value="Amidase signature (AS) enzymes"/>
    <property type="match status" value="1"/>
</dbReference>
<keyword evidence="6" id="KW-1185">Reference proteome</keyword>
<protein>
    <recommendedName>
        <fullName evidence="4">Amidase domain-containing protein</fullName>
    </recommendedName>
</protein>
<comment type="similarity">
    <text evidence="1">Belongs to the amidase family.</text>
</comment>
<gene>
    <name evidence="5" type="ORF">GDO78_013201</name>
</gene>
<dbReference type="OrthoDB" id="6428749at2759"/>
<dbReference type="PANTHER" id="PTHR43372:SF4">
    <property type="entry name" value="FATTY-ACID AMIDE HYDROLASE 2"/>
    <property type="match status" value="1"/>
</dbReference>
<dbReference type="InterPro" id="IPR036928">
    <property type="entry name" value="AS_sf"/>
</dbReference>
<dbReference type="Pfam" id="PF01425">
    <property type="entry name" value="Amidase"/>
    <property type="match status" value="1"/>
</dbReference>
<organism evidence="5 6">
    <name type="scientific">Eleutherodactylus coqui</name>
    <name type="common">Puerto Rican coqui</name>
    <dbReference type="NCBI Taxonomy" id="57060"/>
    <lineage>
        <taxon>Eukaryota</taxon>
        <taxon>Metazoa</taxon>
        <taxon>Chordata</taxon>
        <taxon>Craniata</taxon>
        <taxon>Vertebrata</taxon>
        <taxon>Euteleostomi</taxon>
        <taxon>Amphibia</taxon>
        <taxon>Batrachia</taxon>
        <taxon>Anura</taxon>
        <taxon>Neobatrachia</taxon>
        <taxon>Hyloidea</taxon>
        <taxon>Eleutherodactylidae</taxon>
        <taxon>Eleutherodactylinae</taxon>
        <taxon>Eleutherodactylus</taxon>
        <taxon>Eleutherodactylus</taxon>
    </lineage>
</organism>
<evidence type="ECO:0000259" key="4">
    <source>
        <dbReference type="Pfam" id="PF01425"/>
    </source>
</evidence>
<proteinExistence type="inferred from homology"/>
<dbReference type="AlphaFoldDB" id="A0A8J6EZ36"/>
<feature type="active site" description="Charge relay system" evidence="2">
    <location>
        <position position="201"/>
    </location>
</feature>
<evidence type="ECO:0000256" key="2">
    <source>
        <dbReference type="PIRSR" id="PIRSR001221-1"/>
    </source>
</evidence>
<evidence type="ECO:0000256" key="3">
    <source>
        <dbReference type="SAM" id="SignalP"/>
    </source>
</evidence>
<dbReference type="GO" id="GO:0012505">
    <property type="term" value="C:endomembrane system"/>
    <property type="evidence" value="ECO:0007669"/>
    <property type="project" value="TreeGrafter"/>
</dbReference>
<feature type="chain" id="PRO_5035255652" description="Amidase domain-containing protein" evidence="3">
    <location>
        <begin position="31"/>
        <end position="523"/>
    </location>
</feature>
<feature type="active site" description="Charge relay system" evidence="2">
    <location>
        <position position="126"/>
    </location>
</feature>
<dbReference type="EMBL" id="WNTK01000009">
    <property type="protein sequence ID" value="KAG9478074.1"/>
    <property type="molecule type" value="Genomic_DNA"/>
</dbReference>
<dbReference type="PIRSF" id="PIRSF001221">
    <property type="entry name" value="Amidase_fungi"/>
    <property type="match status" value="1"/>
</dbReference>
<feature type="active site" description="Acyl-ester intermediate" evidence="2">
    <location>
        <position position="225"/>
    </location>
</feature>
<comment type="caution">
    <text evidence="5">The sequence shown here is derived from an EMBL/GenBank/DDBJ whole genome shotgun (WGS) entry which is preliminary data.</text>
</comment>
<dbReference type="Proteomes" id="UP000770717">
    <property type="component" value="Unassembled WGS sequence"/>
</dbReference>
<keyword evidence="3" id="KW-0732">Signal</keyword>
<sequence length="523" mass="56734">MSVLRRLVVLALRTSSRLLLAVIRLLSVFSRQPPGLRAPRDPLLLTPASVLAEKIRRGEVKSSVVVQSFISRIREVNPVVNGLVRDRFDEALREAEAVDNLVSSGTHDEETLKENYPLLGVPLTVKEAFALEGMPHTSGLFSRRSLRSEHDAAVVSRLKRAGAIPLGVTNCSELCMWYESSNNIYGRSRNPYNLQHIVGGSSGGEGCIIGAGGSVIGVGSDIGGSIRMPAYFNGIYGHKPTIGIVPNEGQFPDAHGCRTELLCTGPMCRYAVDLPLVLKVMAGKNVEKLSLDTEVSVRSLKFFSMENDGGCLFVSPVDKELVQAQRRVVQHLEADLGVSVQPINIHHLRYSLQIWSASMSADGTKGQSFTELLANGGSMWPSVELLKWMFGLSKHTLPAIGLALTEKFANLNPKGNAKMIQTAKNLKEEINTLLGDDGILLYPSHPKIAPKHNEPIAMPFNFAYTGIFNVLGLPVTQCPLGLSEAGLPLGIQIISSQHNDHLTLALAQYLEKSLVGWTPPGSV</sequence>
<dbReference type="InterPro" id="IPR020556">
    <property type="entry name" value="Amidase_CS"/>
</dbReference>
<dbReference type="InterPro" id="IPR052739">
    <property type="entry name" value="FAAH2"/>
</dbReference>
<dbReference type="PANTHER" id="PTHR43372">
    <property type="entry name" value="FATTY-ACID AMIDE HYDROLASE"/>
    <property type="match status" value="1"/>
</dbReference>
<accession>A0A8J6EZ36</accession>
<dbReference type="PROSITE" id="PS00571">
    <property type="entry name" value="AMIDASES"/>
    <property type="match status" value="1"/>
</dbReference>
<dbReference type="Gene3D" id="3.90.1300.10">
    <property type="entry name" value="Amidase signature (AS) domain"/>
    <property type="match status" value="1"/>
</dbReference>
<feature type="domain" description="Amidase" evidence="4">
    <location>
        <begin position="65"/>
        <end position="504"/>
    </location>
</feature>
<evidence type="ECO:0000313" key="6">
    <source>
        <dbReference type="Proteomes" id="UP000770717"/>
    </source>
</evidence>
<dbReference type="InterPro" id="IPR023631">
    <property type="entry name" value="Amidase_dom"/>
</dbReference>
<reference evidence="5" key="1">
    <citation type="thesis" date="2020" institute="ProQuest LLC" country="789 East Eisenhower Parkway, Ann Arbor, MI, USA">
        <title>Comparative Genomics and Chromosome Evolution.</title>
        <authorList>
            <person name="Mudd A.B."/>
        </authorList>
    </citation>
    <scope>NUCLEOTIDE SEQUENCE</scope>
    <source>
        <strain evidence="5">HN-11 Male</strain>
        <tissue evidence="5">Kidney and liver</tissue>
    </source>
</reference>
<feature type="signal peptide" evidence="3">
    <location>
        <begin position="1"/>
        <end position="30"/>
    </location>
</feature>
<evidence type="ECO:0000256" key="1">
    <source>
        <dbReference type="ARBA" id="ARBA00009199"/>
    </source>
</evidence>
<evidence type="ECO:0000313" key="5">
    <source>
        <dbReference type="EMBL" id="KAG9478074.1"/>
    </source>
</evidence>
<name>A0A8J6EZ36_ELECQ</name>